<protein>
    <submittedName>
        <fullName evidence="1">Uncharacterized protein</fullName>
    </submittedName>
</protein>
<keyword evidence="2" id="KW-1185">Reference proteome</keyword>
<comment type="caution">
    <text evidence="1">The sequence shown here is derived from an EMBL/GenBank/DDBJ whole genome shotgun (WGS) entry which is preliminary data.</text>
</comment>
<name>A0A135RWW5_9PEZI</name>
<organism evidence="1 2">
    <name type="scientific">Colletotrichum salicis</name>
    <dbReference type="NCBI Taxonomy" id="1209931"/>
    <lineage>
        <taxon>Eukaryota</taxon>
        <taxon>Fungi</taxon>
        <taxon>Dikarya</taxon>
        <taxon>Ascomycota</taxon>
        <taxon>Pezizomycotina</taxon>
        <taxon>Sordariomycetes</taxon>
        <taxon>Hypocreomycetidae</taxon>
        <taxon>Glomerellales</taxon>
        <taxon>Glomerellaceae</taxon>
        <taxon>Colletotrichum</taxon>
        <taxon>Colletotrichum acutatum species complex</taxon>
    </lineage>
</organism>
<evidence type="ECO:0000313" key="1">
    <source>
        <dbReference type="EMBL" id="KXH28183.1"/>
    </source>
</evidence>
<evidence type="ECO:0000313" key="2">
    <source>
        <dbReference type="Proteomes" id="UP000070121"/>
    </source>
</evidence>
<reference evidence="1 2" key="1">
    <citation type="submission" date="2014-02" db="EMBL/GenBank/DDBJ databases">
        <title>The genome sequence of Colletotrichum salicis CBS 607.94.</title>
        <authorList>
            <person name="Baroncelli R."/>
            <person name="Thon M.R."/>
        </authorList>
    </citation>
    <scope>NUCLEOTIDE SEQUENCE [LARGE SCALE GENOMIC DNA]</scope>
    <source>
        <strain evidence="1 2">CBS 607.94</strain>
    </source>
</reference>
<accession>A0A135RWW5</accession>
<dbReference type="OrthoDB" id="341421at2759"/>
<proteinExistence type="predicted"/>
<gene>
    <name evidence="1" type="ORF">CSAL01_08409</name>
</gene>
<dbReference type="EMBL" id="JFFI01002631">
    <property type="protein sequence ID" value="KXH28183.1"/>
    <property type="molecule type" value="Genomic_DNA"/>
</dbReference>
<sequence>MLAPVETREFYQTEKHAQGLRVLVVKFRERLDSGGGDKLLKNALMMRAGAKIKADDLQHLRDLVPKVPCQYRFALPIMDFGFRDPGKAQFLAALDNYQSGTPRDFHEPRQV</sequence>
<dbReference type="STRING" id="1209931.A0A135RWW5"/>
<dbReference type="Proteomes" id="UP000070121">
    <property type="component" value="Unassembled WGS sequence"/>
</dbReference>
<dbReference type="AlphaFoldDB" id="A0A135RWW5"/>